<organism evidence="2 3">
    <name type="scientific">Haloferula chungangensis</name>
    <dbReference type="NCBI Taxonomy" id="1048331"/>
    <lineage>
        <taxon>Bacteria</taxon>
        <taxon>Pseudomonadati</taxon>
        <taxon>Verrucomicrobiota</taxon>
        <taxon>Verrucomicrobiia</taxon>
        <taxon>Verrucomicrobiales</taxon>
        <taxon>Verrucomicrobiaceae</taxon>
        <taxon>Haloferula</taxon>
    </lineage>
</organism>
<gene>
    <name evidence="2" type="ORF">ACFQY0_10940</name>
</gene>
<name>A0ABW2L5Q0_9BACT</name>
<evidence type="ECO:0000259" key="1">
    <source>
        <dbReference type="Pfam" id="PF07589"/>
    </source>
</evidence>
<evidence type="ECO:0000313" key="3">
    <source>
        <dbReference type="Proteomes" id="UP001596472"/>
    </source>
</evidence>
<sequence>MDESAHAATVTTEFSAAGTFSTIANPALDDLANGLGFGSGISRFHTTGNITGESLTDGDIVPTGFGVNASNNTVDVRYKIDLGSSILISSVNSYSWGNPTRAEQDFTLYGSSDPAAATDFDPTNPIWTAIASVDLDNNPANGWGGSSITDINASYQYLMWDTQAINLASSTQQEHTIWKEFDVIAVPEPTTLAMASLALLGTLRRRRSR</sequence>
<keyword evidence="3" id="KW-1185">Reference proteome</keyword>
<dbReference type="Pfam" id="PF07589">
    <property type="entry name" value="PEP-CTERM"/>
    <property type="match status" value="1"/>
</dbReference>
<dbReference type="Proteomes" id="UP001596472">
    <property type="component" value="Unassembled WGS sequence"/>
</dbReference>
<protein>
    <submittedName>
        <fullName evidence="2">PEP-CTERM sorting domain-containing protein</fullName>
    </submittedName>
</protein>
<dbReference type="InterPro" id="IPR013424">
    <property type="entry name" value="Ice-binding_C"/>
</dbReference>
<feature type="domain" description="Ice-binding protein C-terminal" evidence="1">
    <location>
        <begin position="185"/>
        <end position="207"/>
    </location>
</feature>
<proteinExistence type="predicted"/>
<dbReference type="NCBIfam" id="TIGR02595">
    <property type="entry name" value="PEP_CTERM"/>
    <property type="match status" value="1"/>
</dbReference>
<accession>A0ABW2L5Q0</accession>
<dbReference type="EMBL" id="JBHTBS010000004">
    <property type="protein sequence ID" value="MFC7337694.1"/>
    <property type="molecule type" value="Genomic_DNA"/>
</dbReference>
<reference evidence="3" key="1">
    <citation type="journal article" date="2019" name="Int. J. Syst. Evol. Microbiol.">
        <title>The Global Catalogue of Microorganisms (GCM) 10K type strain sequencing project: providing services to taxonomists for standard genome sequencing and annotation.</title>
        <authorList>
            <consortium name="The Broad Institute Genomics Platform"/>
            <consortium name="The Broad Institute Genome Sequencing Center for Infectious Disease"/>
            <person name="Wu L."/>
            <person name="Ma J."/>
        </authorList>
    </citation>
    <scope>NUCLEOTIDE SEQUENCE [LARGE SCALE GENOMIC DNA]</scope>
    <source>
        <strain evidence="3">CGMCC 4.1467</strain>
    </source>
</reference>
<evidence type="ECO:0000313" key="2">
    <source>
        <dbReference type="EMBL" id="MFC7337694.1"/>
    </source>
</evidence>
<comment type="caution">
    <text evidence="2">The sequence shown here is derived from an EMBL/GenBank/DDBJ whole genome shotgun (WGS) entry which is preliminary data.</text>
</comment>